<feature type="domain" description="HTH gntR-type" evidence="5">
    <location>
        <begin position="5"/>
        <end position="73"/>
    </location>
</feature>
<dbReference type="Proteomes" id="UP000199111">
    <property type="component" value="Unassembled WGS sequence"/>
</dbReference>
<evidence type="ECO:0000256" key="2">
    <source>
        <dbReference type="ARBA" id="ARBA00023125"/>
    </source>
</evidence>
<reference evidence="7" key="1">
    <citation type="submission" date="2016-10" db="EMBL/GenBank/DDBJ databases">
        <authorList>
            <person name="Varghese N."/>
            <person name="Submissions S."/>
        </authorList>
    </citation>
    <scope>NUCLEOTIDE SEQUENCE [LARGE SCALE GENOMIC DNA]</scope>
    <source>
        <strain evidence="7">CGMCC 4.2126</strain>
    </source>
</reference>
<dbReference type="SUPFAM" id="SSF46785">
    <property type="entry name" value="Winged helix' DNA-binding domain"/>
    <property type="match status" value="1"/>
</dbReference>
<proteinExistence type="predicted"/>
<keyword evidence="1" id="KW-0805">Transcription regulation</keyword>
<name>A0A1I3L6L0_9ACTN</name>
<dbReference type="Gene3D" id="1.10.10.10">
    <property type="entry name" value="Winged helix-like DNA-binding domain superfamily/Winged helix DNA-binding domain"/>
    <property type="match status" value="1"/>
</dbReference>
<evidence type="ECO:0000259" key="5">
    <source>
        <dbReference type="PROSITE" id="PS50949"/>
    </source>
</evidence>
<dbReference type="InterPro" id="IPR000524">
    <property type="entry name" value="Tscrpt_reg_HTH_GntR"/>
</dbReference>
<dbReference type="InterPro" id="IPR036390">
    <property type="entry name" value="WH_DNA-bd_sf"/>
</dbReference>
<dbReference type="GO" id="GO:0003677">
    <property type="term" value="F:DNA binding"/>
    <property type="evidence" value="ECO:0007669"/>
    <property type="project" value="UniProtKB-KW"/>
</dbReference>
<dbReference type="SMART" id="SM00345">
    <property type="entry name" value="HTH_GNTR"/>
    <property type="match status" value="1"/>
</dbReference>
<dbReference type="PANTHER" id="PTHR38445">
    <property type="entry name" value="HTH-TYPE TRANSCRIPTIONAL REPRESSOR YTRA"/>
    <property type="match status" value="1"/>
</dbReference>
<keyword evidence="2" id="KW-0238">DNA-binding</keyword>
<evidence type="ECO:0000256" key="3">
    <source>
        <dbReference type="ARBA" id="ARBA00023163"/>
    </source>
</evidence>
<evidence type="ECO:0000256" key="4">
    <source>
        <dbReference type="SAM" id="MobiDB-lite"/>
    </source>
</evidence>
<keyword evidence="3" id="KW-0804">Transcription</keyword>
<dbReference type="PROSITE" id="PS50949">
    <property type="entry name" value="HTH_GNTR"/>
    <property type="match status" value="1"/>
</dbReference>
<dbReference type="PANTHER" id="PTHR38445:SF9">
    <property type="entry name" value="HTH-TYPE TRANSCRIPTIONAL REPRESSOR YTRA"/>
    <property type="match status" value="1"/>
</dbReference>
<organism evidence="6 7">
    <name type="scientific">Streptosporangium canum</name>
    <dbReference type="NCBI Taxonomy" id="324952"/>
    <lineage>
        <taxon>Bacteria</taxon>
        <taxon>Bacillati</taxon>
        <taxon>Actinomycetota</taxon>
        <taxon>Actinomycetes</taxon>
        <taxon>Streptosporangiales</taxon>
        <taxon>Streptosporangiaceae</taxon>
        <taxon>Streptosporangium</taxon>
    </lineage>
</organism>
<dbReference type="AlphaFoldDB" id="A0A1I3L6L0"/>
<dbReference type="RefSeq" id="WP_093886844.1">
    <property type="nucleotide sequence ID" value="NZ_FOQY01000005.1"/>
</dbReference>
<sequence>MHPQRSKWRQAFRVIKEQIRVGELAPGDRVPTIHELMADYEMSNTVAQKVHRALRDAGLGETEPGTGSYVLEGAAEKAGDPD</sequence>
<evidence type="ECO:0000313" key="7">
    <source>
        <dbReference type="Proteomes" id="UP000199111"/>
    </source>
</evidence>
<dbReference type="CDD" id="cd07377">
    <property type="entry name" value="WHTH_GntR"/>
    <property type="match status" value="1"/>
</dbReference>
<dbReference type="EMBL" id="FOQY01000005">
    <property type="protein sequence ID" value="SFI80413.1"/>
    <property type="molecule type" value="Genomic_DNA"/>
</dbReference>
<feature type="region of interest" description="Disordered" evidence="4">
    <location>
        <begin position="58"/>
        <end position="82"/>
    </location>
</feature>
<keyword evidence="7" id="KW-1185">Reference proteome</keyword>
<dbReference type="GO" id="GO:0003700">
    <property type="term" value="F:DNA-binding transcription factor activity"/>
    <property type="evidence" value="ECO:0007669"/>
    <property type="project" value="InterPro"/>
</dbReference>
<protein>
    <submittedName>
        <fullName evidence="6">Regulatory protein, gntR family</fullName>
    </submittedName>
</protein>
<dbReference type="GeneID" id="96297570"/>
<gene>
    <name evidence="6" type="ORF">SAMN05216275_10532</name>
</gene>
<accession>A0A1I3L6L0</accession>
<dbReference type="Pfam" id="PF00392">
    <property type="entry name" value="GntR"/>
    <property type="match status" value="1"/>
</dbReference>
<evidence type="ECO:0000313" key="6">
    <source>
        <dbReference type="EMBL" id="SFI80413.1"/>
    </source>
</evidence>
<evidence type="ECO:0000256" key="1">
    <source>
        <dbReference type="ARBA" id="ARBA00023015"/>
    </source>
</evidence>
<dbReference type="InterPro" id="IPR036388">
    <property type="entry name" value="WH-like_DNA-bd_sf"/>
</dbReference>